<protein>
    <recommendedName>
        <fullName evidence="5">FAD-binding domain-containing protein</fullName>
    </recommendedName>
</protein>
<keyword evidence="3" id="KW-0560">Oxidoreductase</keyword>
<dbReference type="SUPFAM" id="SSF51905">
    <property type="entry name" value="FAD/NAD(P)-binding domain"/>
    <property type="match status" value="1"/>
</dbReference>
<keyword evidence="1" id="KW-0285">Flavoprotein</keyword>
<keyword evidence="2" id="KW-0274">FAD</keyword>
<evidence type="ECO:0000256" key="3">
    <source>
        <dbReference type="ARBA" id="ARBA00023002"/>
    </source>
</evidence>
<evidence type="ECO:0000313" key="6">
    <source>
        <dbReference type="EMBL" id="KAF7726138.1"/>
    </source>
</evidence>
<sequence length="489" mass="54728">MSNVTQVANYTRKFNDIKSDRDMESVTLLMRTMAAPRLGSAIASNRQDRFFLGCTFGKLVSVAKGCVLRRLLDFLDMVLDKPVIIIGAGVAGLSLAQVLQHKGVPFKVFERDPGSDYRSQGRSMSLHFCLQALKQAIGADYYESMPRKSSVNTYRPTDYGFALIDGKTQRTMIRVDHDVMKAMDLEAYRINRVRFRKWLLEGINIEWAKRFSSFKVIDNGIQVKFTDGTIVDGSILVGADGVNSAVCQQLMGSDKFTSITKVNPLYTLIGMRWVDEDTRNQFAKLSPTQFYAYGRMDNGEMIGMFVSLNDVDPSRQDEYQMMWCISRYDERDLIPKPESDSERLDQAKAWASEAFEGLIRSLVCDTPPGTLVSRLKIREREPHAIMNSDTLGGRLTLIGDAAHPMTNFRGEGGNHAILDAILLANALSDAHKGKNSLAEAVRTYQEEMVPRGRSAVIESDNAVKLMHTSPNGMLEAMKALYVHPACKNQ</sequence>
<evidence type="ECO:0000313" key="7">
    <source>
        <dbReference type="Proteomes" id="UP000605846"/>
    </source>
</evidence>
<evidence type="ECO:0000259" key="5">
    <source>
        <dbReference type="Pfam" id="PF01494"/>
    </source>
</evidence>
<keyword evidence="4" id="KW-0503">Monooxygenase</keyword>
<gene>
    <name evidence="6" type="ORF">EC973_009030</name>
</gene>
<evidence type="ECO:0000256" key="2">
    <source>
        <dbReference type="ARBA" id="ARBA00022827"/>
    </source>
</evidence>
<dbReference type="PANTHER" id="PTHR47178">
    <property type="entry name" value="MONOOXYGENASE, FAD-BINDING"/>
    <property type="match status" value="1"/>
</dbReference>
<comment type="caution">
    <text evidence="6">The sequence shown here is derived from an EMBL/GenBank/DDBJ whole genome shotgun (WGS) entry which is preliminary data.</text>
</comment>
<dbReference type="AlphaFoldDB" id="A0A8H7EPE4"/>
<accession>A0A8H7EPE4</accession>
<evidence type="ECO:0000256" key="4">
    <source>
        <dbReference type="ARBA" id="ARBA00023033"/>
    </source>
</evidence>
<dbReference type="InterPro" id="IPR036188">
    <property type="entry name" value="FAD/NAD-bd_sf"/>
</dbReference>
<evidence type="ECO:0000256" key="1">
    <source>
        <dbReference type="ARBA" id="ARBA00022630"/>
    </source>
</evidence>
<dbReference type="Gene3D" id="3.50.50.60">
    <property type="entry name" value="FAD/NAD(P)-binding domain"/>
    <property type="match status" value="1"/>
</dbReference>
<keyword evidence="7" id="KW-1185">Reference proteome</keyword>
<dbReference type="EMBL" id="JABAYA010000083">
    <property type="protein sequence ID" value="KAF7726138.1"/>
    <property type="molecule type" value="Genomic_DNA"/>
</dbReference>
<reference evidence="6" key="1">
    <citation type="submission" date="2020-01" db="EMBL/GenBank/DDBJ databases">
        <title>Genome Sequencing of Three Apophysomyces-Like Fungal Strains Confirms a Novel Fungal Genus in the Mucoromycota with divergent Burkholderia-like Endosymbiotic Bacteria.</title>
        <authorList>
            <person name="Stajich J.E."/>
            <person name="Macias A.M."/>
            <person name="Carter-House D."/>
            <person name="Lovett B."/>
            <person name="Kasson L.R."/>
            <person name="Berry K."/>
            <person name="Grigoriev I."/>
            <person name="Chang Y."/>
            <person name="Spatafora J."/>
            <person name="Kasson M.T."/>
        </authorList>
    </citation>
    <scope>NUCLEOTIDE SEQUENCE</scope>
    <source>
        <strain evidence="6">NRRL A-21654</strain>
    </source>
</reference>
<dbReference type="PRINTS" id="PR00420">
    <property type="entry name" value="RNGMNOXGNASE"/>
</dbReference>
<organism evidence="6 7">
    <name type="scientific">Apophysomyces ossiformis</name>
    <dbReference type="NCBI Taxonomy" id="679940"/>
    <lineage>
        <taxon>Eukaryota</taxon>
        <taxon>Fungi</taxon>
        <taxon>Fungi incertae sedis</taxon>
        <taxon>Mucoromycota</taxon>
        <taxon>Mucoromycotina</taxon>
        <taxon>Mucoromycetes</taxon>
        <taxon>Mucorales</taxon>
        <taxon>Mucorineae</taxon>
        <taxon>Mucoraceae</taxon>
        <taxon>Apophysomyces</taxon>
    </lineage>
</organism>
<dbReference type="OrthoDB" id="655030at2759"/>
<dbReference type="PANTHER" id="PTHR47178:SF6">
    <property type="entry name" value="FAD-BINDING DOMAIN-CONTAINING PROTEIN"/>
    <property type="match status" value="1"/>
</dbReference>
<dbReference type="GO" id="GO:0004497">
    <property type="term" value="F:monooxygenase activity"/>
    <property type="evidence" value="ECO:0007669"/>
    <property type="project" value="UniProtKB-KW"/>
</dbReference>
<name>A0A8H7EPE4_9FUNG</name>
<proteinExistence type="predicted"/>
<feature type="domain" description="FAD-binding" evidence="5">
    <location>
        <begin position="82"/>
        <end position="456"/>
    </location>
</feature>
<dbReference type="InterPro" id="IPR002938">
    <property type="entry name" value="FAD-bd"/>
</dbReference>
<dbReference type="Pfam" id="PF01494">
    <property type="entry name" value="FAD_binding_3"/>
    <property type="match status" value="1"/>
</dbReference>
<dbReference type="GO" id="GO:0071949">
    <property type="term" value="F:FAD binding"/>
    <property type="evidence" value="ECO:0007669"/>
    <property type="project" value="InterPro"/>
</dbReference>
<dbReference type="Proteomes" id="UP000605846">
    <property type="component" value="Unassembled WGS sequence"/>
</dbReference>